<dbReference type="UniPathway" id="UPA00340">
    <property type="reaction ID" value="UER00458"/>
</dbReference>
<dbReference type="PANTHER" id="PTHR21060">
    <property type="entry name" value="ACETATE KINASE"/>
    <property type="match status" value="1"/>
</dbReference>
<comment type="cofactor">
    <cofactor evidence="6">
        <name>Mg(2+)</name>
        <dbReference type="ChEBI" id="CHEBI:18420"/>
    </cofactor>
    <cofactor evidence="6">
        <name>Mn(2+)</name>
        <dbReference type="ChEBI" id="CHEBI:29035"/>
    </cofactor>
    <text evidence="6">Mg(2+). Can also accept Mn(2+).</text>
</comment>
<dbReference type="RefSeq" id="WP_202889333.1">
    <property type="nucleotide sequence ID" value="NZ_BAAARR010000020.1"/>
</dbReference>
<keyword evidence="4 6" id="KW-0418">Kinase</keyword>
<dbReference type="GO" id="GO:0005737">
    <property type="term" value="C:cytoplasm"/>
    <property type="evidence" value="ECO:0007669"/>
    <property type="project" value="UniProtKB-SubCell"/>
</dbReference>
<evidence type="ECO:0000256" key="3">
    <source>
        <dbReference type="ARBA" id="ARBA00022741"/>
    </source>
</evidence>
<dbReference type="GO" id="GO:0008776">
    <property type="term" value="F:acetate kinase activity"/>
    <property type="evidence" value="ECO:0007669"/>
    <property type="project" value="UniProtKB-UniRule"/>
</dbReference>
<keyword evidence="6" id="KW-0963">Cytoplasm</keyword>
<comment type="subunit">
    <text evidence="6">Homodimer.</text>
</comment>
<protein>
    <recommendedName>
        <fullName evidence="6">Acetate kinase</fullName>
        <ecNumber evidence="6">2.7.2.1</ecNumber>
    </recommendedName>
    <alternativeName>
        <fullName evidence="6">Acetokinase</fullName>
    </alternativeName>
</protein>
<evidence type="ECO:0000256" key="7">
    <source>
        <dbReference type="RuleBase" id="RU003835"/>
    </source>
</evidence>
<evidence type="ECO:0000256" key="4">
    <source>
        <dbReference type="ARBA" id="ARBA00022777"/>
    </source>
</evidence>
<comment type="function">
    <text evidence="6">Catalyzes the formation of acetyl phosphate from acetate and ATP. Can also catalyze the reverse reaction.</text>
</comment>
<name>A0A852ZQU2_9ACTN</name>
<comment type="catalytic activity">
    <reaction evidence="6">
        <text>acetate + ATP = acetyl phosphate + ADP</text>
        <dbReference type="Rhea" id="RHEA:11352"/>
        <dbReference type="ChEBI" id="CHEBI:22191"/>
        <dbReference type="ChEBI" id="CHEBI:30089"/>
        <dbReference type="ChEBI" id="CHEBI:30616"/>
        <dbReference type="ChEBI" id="CHEBI:456216"/>
        <dbReference type="EC" id="2.7.2.1"/>
    </reaction>
</comment>
<keyword evidence="9" id="KW-1185">Reference proteome</keyword>
<dbReference type="PROSITE" id="PS01076">
    <property type="entry name" value="ACETATE_KINASE_2"/>
    <property type="match status" value="1"/>
</dbReference>
<evidence type="ECO:0000256" key="5">
    <source>
        <dbReference type="ARBA" id="ARBA00022840"/>
    </source>
</evidence>
<dbReference type="GO" id="GO:0006085">
    <property type="term" value="P:acetyl-CoA biosynthetic process"/>
    <property type="evidence" value="ECO:0007669"/>
    <property type="project" value="UniProtKB-UniRule"/>
</dbReference>
<dbReference type="EC" id="2.7.2.1" evidence="6"/>
<comment type="pathway">
    <text evidence="6">Metabolic intermediate biosynthesis; acetyl-CoA biosynthesis; acetyl-CoA from acetate: step 1/2.</text>
</comment>
<dbReference type="PANTHER" id="PTHR21060:SF15">
    <property type="entry name" value="ACETATE KINASE-RELATED"/>
    <property type="match status" value="1"/>
</dbReference>
<dbReference type="InterPro" id="IPR004372">
    <property type="entry name" value="Ac/propionate_kinase"/>
</dbReference>
<feature type="binding site" evidence="6">
    <location>
        <begin position="247"/>
        <end position="249"/>
    </location>
    <ligand>
        <name>ATP</name>
        <dbReference type="ChEBI" id="CHEBI:30616"/>
    </ligand>
</feature>
<feature type="binding site" evidence="6">
    <location>
        <position position="55"/>
    </location>
    <ligand>
        <name>substrate</name>
    </ligand>
</feature>
<feature type="active site" description="Proton donor/acceptor" evidence="6">
    <location>
        <position position="112"/>
    </location>
</feature>
<dbReference type="PRINTS" id="PR00471">
    <property type="entry name" value="ACETATEKNASE"/>
</dbReference>
<dbReference type="AlphaFoldDB" id="A0A852ZQU2"/>
<reference evidence="8 9" key="1">
    <citation type="submission" date="2020-07" db="EMBL/GenBank/DDBJ databases">
        <title>Sequencing the genomes of 1000 actinobacteria strains.</title>
        <authorList>
            <person name="Klenk H.-P."/>
        </authorList>
    </citation>
    <scope>NUCLEOTIDE SEQUENCE [LARGE SCALE GENOMIC DNA]</scope>
    <source>
        <strain evidence="8 9">DSM 18448</strain>
    </source>
</reference>
<gene>
    <name evidence="6" type="primary">ackA</name>
    <name evidence="8" type="ORF">F4554_003554</name>
</gene>
<organism evidence="8 9">
    <name type="scientific">Actinopolymorpha rutila</name>
    <dbReference type="NCBI Taxonomy" id="446787"/>
    <lineage>
        <taxon>Bacteria</taxon>
        <taxon>Bacillati</taxon>
        <taxon>Actinomycetota</taxon>
        <taxon>Actinomycetes</taxon>
        <taxon>Propionibacteriales</taxon>
        <taxon>Actinopolymorphaceae</taxon>
        <taxon>Actinopolymorpha</taxon>
    </lineage>
</organism>
<dbReference type="GO" id="GO:0006083">
    <property type="term" value="P:acetate metabolic process"/>
    <property type="evidence" value="ECO:0007669"/>
    <property type="project" value="TreeGrafter"/>
</dbReference>
<dbReference type="Gene3D" id="3.30.420.40">
    <property type="match status" value="2"/>
</dbReference>
<evidence type="ECO:0000256" key="6">
    <source>
        <dbReference type="HAMAP-Rule" id="MF_00020"/>
    </source>
</evidence>
<evidence type="ECO:0000313" key="8">
    <source>
        <dbReference type="EMBL" id="NYH90916.1"/>
    </source>
</evidence>
<evidence type="ECO:0000313" key="9">
    <source>
        <dbReference type="Proteomes" id="UP000579605"/>
    </source>
</evidence>
<dbReference type="GO" id="GO:0000287">
    <property type="term" value="F:magnesium ion binding"/>
    <property type="evidence" value="ECO:0007669"/>
    <property type="project" value="UniProtKB-UniRule"/>
</dbReference>
<dbReference type="EMBL" id="JACBZH010000001">
    <property type="protein sequence ID" value="NYH90916.1"/>
    <property type="molecule type" value="Genomic_DNA"/>
</dbReference>
<dbReference type="PIRSF" id="PIRSF000722">
    <property type="entry name" value="Acetate_prop_kin"/>
    <property type="match status" value="1"/>
</dbReference>
<feature type="binding site" evidence="6">
    <location>
        <begin position="172"/>
        <end position="176"/>
    </location>
    <ligand>
        <name>ATP</name>
        <dbReference type="ChEBI" id="CHEBI:30616"/>
    </ligand>
</feature>
<feature type="binding site" evidence="6">
    <location>
        <position position="345"/>
    </location>
    <ligand>
        <name>Mg(2+)</name>
        <dbReference type="ChEBI" id="CHEBI:18420"/>
    </ligand>
</feature>
<comment type="caution">
    <text evidence="8">The sequence shown here is derived from an EMBL/GenBank/DDBJ whole genome shotgun (WGS) entry which is preliminary data.</text>
</comment>
<dbReference type="Pfam" id="PF00871">
    <property type="entry name" value="Acetate_kinase"/>
    <property type="match status" value="1"/>
</dbReference>
<proteinExistence type="inferred from homology"/>
<feature type="site" description="Transition state stabilizer" evidence="6">
    <location>
        <position position="144"/>
    </location>
</feature>
<keyword evidence="2 6" id="KW-0808">Transferase</keyword>
<comment type="caution">
    <text evidence="6">Lacks conserved residue(s) required for the propagation of feature annotation.</text>
</comment>
<evidence type="ECO:0000256" key="1">
    <source>
        <dbReference type="ARBA" id="ARBA00008748"/>
    </source>
</evidence>
<keyword evidence="3 6" id="KW-0547">Nucleotide-binding</keyword>
<sequence length="358" mass="37826">MTVNAGSSSLHLVYVDGSATGDRLDLFEPPESSGVLGLVDAFVADQKAPDAVGHRLVHGGDEVRRARVVDDLLRAQLDIVADRAPLHVPPALMLLDRLRQRLPGVPHVVCPDSAFHSGLPAAAATYPLPARWRSRWGLRRYGFHGLSYSWATRRAAQLIGQDVTGLQMVLCHLGGGASVCAVDGGRSVDTSMGFTPLDGLPMSSRSGAIDPGMLIWLLGGRLSLEELAQGLYRESGLLGLSGGRSGDTRELVAAAHHDDAATLALEVYVHRVRREIAAAASSLSRLDALVFTGEVGWDQPEIRLAVCRGLRQLGVPAPVRGNRDDDGPVGPAGAAVSVLVIEPREDLQIATDAAAALP</sequence>
<dbReference type="InterPro" id="IPR000890">
    <property type="entry name" value="Aliphatic_acid_kin_short-chain"/>
</dbReference>
<keyword evidence="6" id="KW-0479">Metal-binding</keyword>
<comment type="similarity">
    <text evidence="1 6 7">Belongs to the acetokinase family.</text>
</comment>
<dbReference type="HAMAP" id="MF_00020">
    <property type="entry name" value="Acetate_kinase"/>
    <property type="match status" value="1"/>
</dbReference>
<keyword evidence="5 6" id="KW-0067">ATP-binding</keyword>
<evidence type="ECO:0000256" key="2">
    <source>
        <dbReference type="ARBA" id="ARBA00022679"/>
    </source>
</evidence>
<accession>A0A852ZQU2</accession>
<dbReference type="SUPFAM" id="SSF53067">
    <property type="entry name" value="Actin-like ATPase domain"/>
    <property type="match status" value="2"/>
</dbReference>
<feature type="site" description="Transition state stabilizer" evidence="6">
    <location>
        <position position="205"/>
    </location>
</feature>
<comment type="subcellular location">
    <subcellularLocation>
        <location evidence="6">Cytoplasm</location>
    </subcellularLocation>
</comment>
<dbReference type="Proteomes" id="UP000579605">
    <property type="component" value="Unassembled WGS sequence"/>
</dbReference>
<keyword evidence="6" id="KW-0460">Magnesium</keyword>
<dbReference type="InterPro" id="IPR043129">
    <property type="entry name" value="ATPase_NBD"/>
</dbReference>
<dbReference type="GO" id="GO:0005524">
    <property type="term" value="F:ATP binding"/>
    <property type="evidence" value="ECO:0007669"/>
    <property type="project" value="UniProtKB-KW"/>
</dbReference>
<dbReference type="InterPro" id="IPR023865">
    <property type="entry name" value="Aliphatic_acid_kinase_CS"/>
</dbReference>